<reference evidence="2 3" key="1">
    <citation type="submission" date="2018-06" db="EMBL/GenBank/DDBJ databases">
        <title>Genomic Encyclopedia of Archaeal and Bacterial Type Strains, Phase II (KMG-II): from individual species to whole genera.</title>
        <authorList>
            <person name="Goeker M."/>
        </authorList>
    </citation>
    <scope>NUCLEOTIDE SEQUENCE [LARGE SCALE GENOMIC DNA]</scope>
    <source>
        <strain evidence="2 3">DSM 23857</strain>
    </source>
</reference>
<evidence type="ECO:0000313" key="2">
    <source>
        <dbReference type="EMBL" id="RAJ02205.1"/>
    </source>
</evidence>
<evidence type="ECO:0000256" key="1">
    <source>
        <dbReference type="SAM" id="SignalP"/>
    </source>
</evidence>
<name>A0A327QDX4_9BACT</name>
<organism evidence="2 3">
    <name type="scientific">Chitinophaga skermanii</name>
    <dbReference type="NCBI Taxonomy" id="331697"/>
    <lineage>
        <taxon>Bacteria</taxon>
        <taxon>Pseudomonadati</taxon>
        <taxon>Bacteroidota</taxon>
        <taxon>Chitinophagia</taxon>
        <taxon>Chitinophagales</taxon>
        <taxon>Chitinophagaceae</taxon>
        <taxon>Chitinophaga</taxon>
    </lineage>
</organism>
<feature type="chain" id="PRO_5016239396" description="Outer membrane protein with beta-barrel domain" evidence="1">
    <location>
        <begin position="20"/>
        <end position="296"/>
    </location>
</feature>
<evidence type="ECO:0000313" key="3">
    <source>
        <dbReference type="Proteomes" id="UP000249547"/>
    </source>
</evidence>
<sequence>MQRIVLIICSILLSQTAHAQSLEELERSLDSLLGLRDKSQFVVGISYGNNPAYADGKMNYARSLVQKPFLSPSISYYHKSGLYANASTYYMFGATKNPWFEHDLGIGYDYNKHPNFIAGISYNHYFYADSSDVPLTPIKNELYAYFSYRKWWLEPGINIDFGWGKESAQYKRVTYTNSGRDFNLNLDVRHSFLWIDVLNRNDGLMILPVASLTFGTTNYLTNLRGTMPLGNKHTKPQEINYIDRLSFGPRFADLGVRVAYNYKFVTISPAYTVFKPLQGDDRSMLGYFSATMKFGF</sequence>
<evidence type="ECO:0008006" key="4">
    <source>
        <dbReference type="Google" id="ProtNLM"/>
    </source>
</evidence>
<keyword evidence="1" id="KW-0732">Signal</keyword>
<comment type="caution">
    <text evidence="2">The sequence shown here is derived from an EMBL/GenBank/DDBJ whole genome shotgun (WGS) entry which is preliminary data.</text>
</comment>
<feature type="signal peptide" evidence="1">
    <location>
        <begin position="1"/>
        <end position="19"/>
    </location>
</feature>
<dbReference type="Proteomes" id="UP000249547">
    <property type="component" value="Unassembled WGS sequence"/>
</dbReference>
<proteinExistence type="predicted"/>
<keyword evidence="3" id="KW-1185">Reference proteome</keyword>
<accession>A0A327QDX4</accession>
<dbReference type="EMBL" id="QLLL01000006">
    <property type="protein sequence ID" value="RAJ02205.1"/>
    <property type="molecule type" value="Genomic_DNA"/>
</dbReference>
<gene>
    <name evidence="2" type="ORF">LX64_03214</name>
</gene>
<protein>
    <recommendedName>
        <fullName evidence="4">Outer membrane protein with beta-barrel domain</fullName>
    </recommendedName>
</protein>
<dbReference type="AlphaFoldDB" id="A0A327QDX4"/>